<keyword evidence="1" id="KW-0732">Signal</keyword>
<dbReference type="Proteomes" id="UP001652564">
    <property type="component" value="Unassembled WGS sequence"/>
</dbReference>
<sequence length="74" mass="7679">MKSLLLTAALVLSASSAMAMTTHADLTGPARAQAERIVPNGDFDNLTAAQVNAIESILASDNDNRGGQIRAILN</sequence>
<dbReference type="EMBL" id="JAOWKZ010000005">
    <property type="protein sequence ID" value="MCV2874419.1"/>
    <property type="molecule type" value="Genomic_DNA"/>
</dbReference>
<evidence type="ECO:0000256" key="1">
    <source>
        <dbReference type="SAM" id="SignalP"/>
    </source>
</evidence>
<feature type="chain" id="PRO_5045292153" evidence="1">
    <location>
        <begin position="20"/>
        <end position="74"/>
    </location>
</feature>
<keyword evidence="3" id="KW-1185">Reference proteome</keyword>
<name>A0ABT2ZTE2_9RHOB</name>
<accession>A0ABT2ZTE2</accession>
<organism evidence="2 3">
    <name type="scientific">Albidovulum litorale</name>
    <dbReference type="NCBI Taxonomy" id="2984134"/>
    <lineage>
        <taxon>Bacteria</taxon>
        <taxon>Pseudomonadati</taxon>
        <taxon>Pseudomonadota</taxon>
        <taxon>Alphaproteobacteria</taxon>
        <taxon>Rhodobacterales</taxon>
        <taxon>Paracoccaceae</taxon>
        <taxon>Albidovulum</taxon>
    </lineage>
</organism>
<proteinExistence type="predicted"/>
<dbReference type="RefSeq" id="WP_263741694.1">
    <property type="nucleotide sequence ID" value="NZ_JAOWKZ010000005.1"/>
</dbReference>
<evidence type="ECO:0000313" key="2">
    <source>
        <dbReference type="EMBL" id="MCV2874419.1"/>
    </source>
</evidence>
<evidence type="ECO:0000313" key="3">
    <source>
        <dbReference type="Proteomes" id="UP001652564"/>
    </source>
</evidence>
<feature type="signal peptide" evidence="1">
    <location>
        <begin position="1"/>
        <end position="19"/>
    </location>
</feature>
<reference evidence="2 3" key="1">
    <citation type="submission" date="2022-10" db="EMBL/GenBank/DDBJ databases">
        <title>Defluviimonas sp. nov., isolated from ocean surface sediments.</title>
        <authorList>
            <person name="He W."/>
            <person name="Wang L."/>
            <person name="Zhang D.-F."/>
        </authorList>
    </citation>
    <scope>NUCLEOTIDE SEQUENCE [LARGE SCALE GENOMIC DNA]</scope>
    <source>
        <strain evidence="2 3">WL0050</strain>
    </source>
</reference>
<gene>
    <name evidence="2" type="ORF">OEZ71_19140</name>
</gene>
<protein>
    <submittedName>
        <fullName evidence="2">Uncharacterized protein</fullName>
    </submittedName>
</protein>
<comment type="caution">
    <text evidence="2">The sequence shown here is derived from an EMBL/GenBank/DDBJ whole genome shotgun (WGS) entry which is preliminary data.</text>
</comment>